<feature type="region of interest" description="Disordered" evidence="1">
    <location>
        <begin position="828"/>
        <end position="850"/>
    </location>
</feature>
<keyword evidence="3" id="KW-1185">Reference proteome</keyword>
<dbReference type="OrthoDB" id="683212at2759"/>
<accession>A0A7I8JYY1</accession>
<proteinExistence type="predicted"/>
<evidence type="ECO:0000313" key="2">
    <source>
        <dbReference type="EMBL" id="CAA7389201.1"/>
    </source>
</evidence>
<dbReference type="Proteomes" id="UP000663760">
    <property type="component" value="Chromosome 1"/>
</dbReference>
<reference evidence="2" key="1">
    <citation type="submission" date="2020-02" db="EMBL/GenBank/DDBJ databases">
        <authorList>
            <person name="Scholz U."/>
            <person name="Mascher M."/>
            <person name="Fiebig A."/>
        </authorList>
    </citation>
    <scope>NUCLEOTIDE SEQUENCE</scope>
</reference>
<gene>
    <name evidence="2" type="ORF">SI8410_01001279</name>
</gene>
<dbReference type="GO" id="GO:2000762">
    <property type="term" value="P:regulation of phenylpropanoid metabolic process"/>
    <property type="evidence" value="ECO:0007669"/>
    <property type="project" value="InterPro"/>
</dbReference>
<organism evidence="2 3">
    <name type="scientific">Spirodela intermedia</name>
    <name type="common">Intermediate duckweed</name>
    <dbReference type="NCBI Taxonomy" id="51605"/>
    <lineage>
        <taxon>Eukaryota</taxon>
        <taxon>Viridiplantae</taxon>
        <taxon>Streptophyta</taxon>
        <taxon>Embryophyta</taxon>
        <taxon>Tracheophyta</taxon>
        <taxon>Spermatophyta</taxon>
        <taxon>Magnoliopsida</taxon>
        <taxon>Liliopsida</taxon>
        <taxon>Araceae</taxon>
        <taxon>Lemnoideae</taxon>
        <taxon>Spirodela</taxon>
    </lineage>
</organism>
<name>A0A7I8JYY1_SPIIN</name>
<protein>
    <submittedName>
        <fullName evidence="2">Uncharacterized protein</fullName>
    </submittedName>
</protein>
<evidence type="ECO:0000256" key="1">
    <source>
        <dbReference type="SAM" id="MobiDB-lite"/>
    </source>
</evidence>
<dbReference type="PANTHER" id="PTHR33739:SF3">
    <property type="entry name" value="OS07G0681500 PROTEIN"/>
    <property type="match status" value="1"/>
</dbReference>
<sequence length="1321" mass="144561">MDGVVGLERRVLEVVKASEERGDPPLVWALEVGRCVQERGLELPSLELGDVIVGSLCFANNTPSLWKFLDQAIASGLLSPLHTLALLTSRVIPNRQNQPEAYRLYLELISQYGVSFSAREFTTQREKIAKSVISTLQFIYFYEVPNIDLGKALAFFFCTVITKLVDCTLEDLGLQLTYLEKAHSCNVYLVNEDHHANGKINDKRHEYRQQLCKGNTLMAIEVAEKLTADKKAKVLLHLLNQNMPEMFRCLLQRFQFIEIQKSKSPNLLCINDILVKLYANICKAVDGKFWLNKRQATIGLDDLASRAVNFCPSYVARLPACWIPFDIFMENTMDGKHLYATSAIDILTELTKTLQVVNQASWQETFQALWISALRLVQRERESIEGPVPHLDARLCVLLSIAPLAIDSVMKDEVGMQSTMRSDATIEMEPDCKDNYGENQFSNIKHGLISSIQLLRQFTGLLSPPPSVVMAANNAARKAASFISNFKNGTSSGNNIDRNDTSAEAVGNMIHLIVEACIARKLIDTSVYFWSGYVVVPSKMPTNSTPIQLSPWLKFMEGAQLTNSLTNALVVTPASTVTEVKKLYNIALNGSDDERAAATKILCGASLSRGWNIQEHVMNFVIKLLSAPLPSDISGQGGQFSGYISMINPLLFGLCRIDIVYIISVYGMVPDVAAALVPLCEVFGSMPSTSSYRSSSGEEMSVYSIFSCAFLFLLRLWKFYRPPQEHCVAGRWGTVRTEVTLDYLLLMYNNRRATNDSDAMDVDSEITDPCSRSPVKPVYIGSFPKLRAWYFQNQACIAATISGFSAGNPVHQVANKILNMICRKMTSSGNSSSNPSNSTSTLSGSPINSGEDAYQRPTLPAWQIMESLPFVLEALLAACAHGRLSSRELTTGLRDLVDFFPASLATIISYFSSEITRGIWKPVEMNGIDWPSPVANLISIEAEIKDVLASAGVHVPTCYAGGNTAVILPLPMAALISLTITFKLDPSLEYINGVAGPALENCAASCSSPCMPIVGALWAQKVRRWHDFIIMSCARSPFERDQVAIRQLLRSCFTSFLGCALGSGGNLTCRGGVDGLLGHAISPQGASHRVPPGLLYLRSCRKFYDPYFVSGEILKLVVDSTRQLARGWACSGGPPRNNSLAEAAAVAKQVATLGASLLCIAGGPLLVQVLYRETIPTWLLSAPESGADPAGFASHVLEGNVLAQMLFLSGSFVWGIGGNSTLWEPSAALRGQTIQSHSEFVAGEMEGDFSLGCHPATWKAYVSCWLRLLVQFAPSWVHAVKPDTLRKLASGLRAWREGDLALSLLERGGPGAVSSVVESIL</sequence>
<evidence type="ECO:0000313" key="3">
    <source>
        <dbReference type="Proteomes" id="UP000663760"/>
    </source>
</evidence>
<dbReference type="PANTHER" id="PTHR33739">
    <property type="entry name" value="OS07G0681500 PROTEIN"/>
    <property type="match status" value="1"/>
</dbReference>
<dbReference type="EMBL" id="LR746264">
    <property type="protein sequence ID" value="CAA7389201.1"/>
    <property type="molecule type" value="Genomic_DNA"/>
</dbReference>
<dbReference type="InterPro" id="IPR039638">
    <property type="entry name" value="MED33A/B"/>
</dbReference>
<dbReference type="GO" id="GO:0016592">
    <property type="term" value="C:mediator complex"/>
    <property type="evidence" value="ECO:0007669"/>
    <property type="project" value="InterPro"/>
</dbReference>
<feature type="compositionally biased region" description="Low complexity" evidence="1">
    <location>
        <begin position="828"/>
        <end position="846"/>
    </location>
</feature>